<dbReference type="AlphaFoldDB" id="A0A3S3PXS6"/>
<protein>
    <submittedName>
        <fullName evidence="2">Putative RNA-directed DNA polymerase from transposon X-element-like protein</fullName>
    </submittedName>
</protein>
<feature type="transmembrane region" description="Helical" evidence="1">
    <location>
        <begin position="6"/>
        <end position="30"/>
    </location>
</feature>
<sequence>MLKFAMPIILPHIVALFNLILKTSTFPYIWKISKIRAIYKGKGDRKDPKNYRPISLISTLSKLFEKIIHFRLYSFLEENNLLF</sequence>
<keyword evidence="3" id="KW-1185">Reference proteome</keyword>
<keyword evidence="1" id="KW-0472">Membrane</keyword>
<keyword evidence="1" id="KW-0812">Transmembrane</keyword>
<gene>
    <name evidence="2" type="ORF">B4U79_10793</name>
</gene>
<dbReference type="OrthoDB" id="6511366at2759"/>
<accession>A0A3S3PXS6</accession>
<keyword evidence="1" id="KW-1133">Transmembrane helix</keyword>
<evidence type="ECO:0000313" key="3">
    <source>
        <dbReference type="Proteomes" id="UP000285301"/>
    </source>
</evidence>
<evidence type="ECO:0000313" key="2">
    <source>
        <dbReference type="EMBL" id="RWR99773.1"/>
    </source>
</evidence>
<reference evidence="2 3" key="1">
    <citation type="journal article" date="2018" name="Gigascience">
        <title>Genomes of trombidid mites reveal novel predicted allergens and laterally-transferred genes associated with secondary metabolism.</title>
        <authorList>
            <person name="Dong X."/>
            <person name="Chaisiri K."/>
            <person name="Xia D."/>
            <person name="Armstrong S.D."/>
            <person name="Fang Y."/>
            <person name="Donnelly M.J."/>
            <person name="Kadowaki T."/>
            <person name="McGarry J.W."/>
            <person name="Darby A.C."/>
            <person name="Makepeace B.L."/>
        </authorList>
    </citation>
    <scope>NUCLEOTIDE SEQUENCE [LARGE SCALE GENOMIC DNA]</scope>
    <source>
        <strain evidence="2">UoL-WK</strain>
    </source>
</reference>
<dbReference type="PANTHER" id="PTHR19446">
    <property type="entry name" value="REVERSE TRANSCRIPTASES"/>
    <property type="match status" value="1"/>
</dbReference>
<keyword evidence="2" id="KW-0548">Nucleotidyltransferase</keyword>
<dbReference type="EMBL" id="NCKU01013622">
    <property type="protein sequence ID" value="RWR99773.1"/>
    <property type="molecule type" value="Genomic_DNA"/>
</dbReference>
<organism evidence="2 3">
    <name type="scientific">Dinothrombium tinctorium</name>
    <dbReference type="NCBI Taxonomy" id="1965070"/>
    <lineage>
        <taxon>Eukaryota</taxon>
        <taxon>Metazoa</taxon>
        <taxon>Ecdysozoa</taxon>
        <taxon>Arthropoda</taxon>
        <taxon>Chelicerata</taxon>
        <taxon>Arachnida</taxon>
        <taxon>Acari</taxon>
        <taxon>Acariformes</taxon>
        <taxon>Trombidiformes</taxon>
        <taxon>Prostigmata</taxon>
        <taxon>Anystina</taxon>
        <taxon>Parasitengona</taxon>
        <taxon>Trombidioidea</taxon>
        <taxon>Trombidiidae</taxon>
        <taxon>Dinothrombium</taxon>
    </lineage>
</organism>
<proteinExistence type="predicted"/>
<evidence type="ECO:0000256" key="1">
    <source>
        <dbReference type="SAM" id="Phobius"/>
    </source>
</evidence>
<dbReference type="Proteomes" id="UP000285301">
    <property type="component" value="Unassembled WGS sequence"/>
</dbReference>
<keyword evidence="2" id="KW-0695">RNA-directed DNA polymerase</keyword>
<comment type="caution">
    <text evidence="2">The sequence shown here is derived from an EMBL/GenBank/DDBJ whole genome shotgun (WGS) entry which is preliminary data.</text>
</comment>
<keyword evidence="2" id="KW-0808">Transferase</keyword>
<dbReference type="GO" id="GO:0003964">
    <property type="term" value="F:RNA-directed DNA polymerase activity"/>
    <property type="evidence" value="ECO:0007669"/>
    <property type="project" value="UniProtKB-KW"/>
</dbReference>
<name>A0A3S3PXS6_9ACAR</name>
<dbReference type="STRING" id="1965070.A0A3S3PXS6"/>